<protein>
    <recommendedName>
        <fullName evidence="3">histidine kinase</fullName>
        <ecNumber evidence="3">2.7.13.3</ecNumber>
    </recommendedName>
</protein>
<evidence type="ECO:0000256" key="5">
    <source>
        <dbReference type="ARBA" id="ARBA00022553"/>
    </source>
</evidence>
<evidence type="ECO:0000256" key="2">
    <source>
        <dbReference type="ARBA" id="ARBA00004236"/>
    </source>
</evidence>
<dbReference type="GO" id="GO:0000155">
    <property type="term" value="F:phosphorelay sensor kinase activity"/>
    <property type="evidence" value="ECO:0007669"/>
    <property type="project" value="InterPro"/>
</dbReference>
<keyword evidence="8 14" id="KW-0418">Kinase</keyword>
<dbReference type="Pfam" id="PF07495">
    <property type="entry name" value="Y_Y_Y"/>
    <property type="match status" value="1"/>
</dbReference>
<evidence type="ECO:0000313" key="17">
    <source>
        <dbReference type="Proteomes" id="UP000476820"/>
    </source>
</evidence>
<dbReference type="Proteomes" id="UP000473681">
    <property type="component" value="Unassembled WGS sequence"/>
</dbReference>
<dbReference type="EMBL" id="SWVK01000025">
    <property type="protein sequence ID" value="NFN36560.1"/>
    <property type="molecule type" value="Genomic_DNA"/>
</dbReference>
<keyword evidence="5" id="KW-0597">Phosphoprotein</keyword>
<name>A0A0M1LSL0_CLOBO</name>
<keyword evidence="4" id="KW-1003">Cell membrane</keyword>
<dbReference type="Gene3D" id="2.130.10.10">
    <property type="entry name" value="YVTN repeat-like/Quinoprotein amine dehydrogenase"/>
    <property type="match status" value="2"/>
</dbReference>
<dbReference type="Pfam" id="PF02518">
    <property type="entry name" value="HATPase_c"/>
    <property type="match status" value="1"/>
</dbReference>
<keyword evidence="9" id="KW-0067">ATP-binding</keyword>
<dbReference type="GO" id="GO:0005524">
    <property type="term" value="F:ATP binding"/>
    <property type="evidence" value="ECO:0007669"/>
    <property type="project" value="UniProtKB-KW"/>
</dbReference>
<evidence type="ECO:0000256" key="7">
    <source>
        <dbReference type="ARBA" id="ARBA00022741"/>
    </source>
</evidence>
<dbReference type="EC" id="2.7.13.3" evidence="3"/>
<dbReference type="InterPro" id="IPR036890">
    <property type="entry name" value="HATPase_C_sf"/>
</dbReference>
<dbReference type="Pfam" id="PF07494">
    <property type="entry name" value="Reg_prop"/>
    <property type="match status" value="9"/>
</dbReference>
<dbReference type="Gene3D" id="1.10.287.130">
    <property type="match status" value="1"/>
</dbReference>
<dbReference type="EMBL" id="SWOV01000024">
    <property type="protein sequence ID" value="NFF88220.1"/>
    <property type="molecule type" value="Genomic_DNA"/>
</dbReference>
<keyword evidence="12" id="KW-1133">Transmembrane helix</keyword>
<proteinExistence type="predicted"/>
<keyword evidence="12" id="KW-0812">Transmembrane</keyword>
<reference evidence="16 17" key="1">
    <citation type="submission" date="2019-04" db="EMBL/GenBank/DDBJ databases">
        <title>Genome sequencing of Clostridium botulinum Groups I-IV and Clostridium butyricum.</title>
        <authorList>
            <person name="Brunt J."/>
            <person name="Van Vliet A.H.M."/>
            <person name="Stringer S.C."/>
            <person name="Carter A.T."/>
            <person name="Peck M.W."/>
        </authorList>
    </citation>
    <scope>NUCLEOTIDE SEQUENCE [LARGE SCALE GENOMIC DNA]</scope>
    <source>
        <strain evidence="14 17">1605</strain>
        <strain evidence="15 16">CB-K-33E</strain>
    </source>
</reference>
<evidence type="ECO:0000259" key="13">
    <source>
        <dbReference type="PROSITE" id="PS50109"/>
    </source>
</evidence>
<dbReference type="OrthoDB" id="9813394at2"/>
<dbReference type="InterPro" id="IPR003594">
    <property type="entry name" value="HATPase_dom"/>
</dbReference>
<evidence type="ECO:0000256" key="4">
    <source>
        <dbReference type="ARBA" id="ARBA00022475"/>
    </source>
</evidence>
<comment type="caution">
    <text evidence="14">The sequence shown here is derived from an EMBL/GenBank/DDBJ whole genome shotgun (WGS) entry which is preliminary data.</text>
</comment>
<dbReference type="PANTHER" id="PTHR43547:SF2">
    <property type="entry name" value="HYBRID SIGNAL TRANSDUCTION HISTIDINE KINASE C"/>
    <property type="match status" value="1"/>
</dbReference>
<dbReference type="FunFam" id="3.30.565.10:FF:000023">
    <property type="entry name" value="PAS domain-containing sensor histidine kinase"/>
    <property type="match status" value="1"/>
</dbReference>
<comment type="catalytic activity">
    <reaction evidence="1">
        <text>ATP + protein L-histidine = ADP + protein N-phospho-L-histidine.</text>
        <dbReference type="EC" id="2.7.13.3"/>
    </reaction>
</comment>
<dbReference type="InterPro" id="IPR011110">
    <property type="entry name" value="Reg_prop"/>
</dbReference>
<dbReference type="SUPFAM" id="SSF63829">
    <property type="entry name" value="Calcium-dependent phosphotriesterase"/>
    <property type="match status" value="3"/>
</dbReference>
<evidence type="ECO:0000256" key="9">
    <source>
        <dbReference type="ARBA" id="ARBA00022840"/>
    </source>
</evidence>
<dbReference type="SUPFAM" id="SSF55874">
    <property type="entry name" value="ATPase domain of HSP90 chaperone/DNA topoisomerase II/histidine kinase"/>
    <property type="match status" value="1"/>
</dbReference>
<evidence type="ECO:0000256" key="8">
    <source>
        <dbReference type="ARBA" id="ARBA00022777"/>
    </source>
</evidence>
<evidence type="ECO:0000256" key="1">
    <source>
        <dbReference type="ARBA" id="ARBA00000085"/>
    </source>
</evidence>
<evidence type="ECO:0000256" key="10">
    <source>
        <dbReference type="ARBA" id="ARBA00023012"/>
    </source>
</evidence>
<dbReference type="SMART" id="SM00387">
    <property type="entry name" value="HATPase_c"/>
    <property type="match status" value="1"/>
</dbReference>
<dbReference type="Gene3D" id="2.60.40.10">
    <property type="entry name" value="Immunoglobulins"/>
    <property type="match status" value="1"/>
</dbReference>
<keyword evidence="6" id="KW-0808">Transferase</keyword>
<comment type="subcellular location">
    <subcellularLocation>
        <location evidence="2">Cell membrane</location>
    </subcellularLocation>
</comment>
<sequence>MNILLKKIGALLVIILICNTLFTNYDNNVQASVVNFKNITIEEGLPQSSVEAIFQDSKGYIWIGTHNGLSKYNGKKFKTYVYKDDSEESIANNIITTIKEDTKENLWVGTSNGLSKINLNTYEIKNYYQDEENGNLSNYNICDVLISKNGDVLVATADGLNVYNQYEDKFERILYNNNEQTLSNQVIYSLDEDEQGNLWLGTECGLNKIDINKKEVIQLYNEENTTEKSIYKVYADNYGCVWVGTFGSGLLKVSIETNKITEYKADISKANSLQGGFIKDILRDSNGVIWICTDEGLSKYEEKNDEFITYLNKTYDKYSLINNNTFSIMEDRTGLMWVGTYSGISTFDPNNNIHHYKKNPHEKNSLSSNFIQGIYEDDEELLWIGTDKDGVNILNTKNNFVNHLNTDNSNLISDKINFITGIGNDIWIATDGGLSKFDKNNKEVKSFTVNDGLSHNNIVSLFIDKENYLWIGTVNGINVLNTKTYEITNLTDIFKKNGVIDTYFYSIFQDSEGMYWIGSYIEGGLIKINPKSNSMKIYKKDENDKNTLSSNSITSITEDKKDNLWIGTNYGINKFNKKSKKFTRYTEKNGLSNNTIYGILIDENNNPWVSTNYGISKLDINNNSFFNLNTSDGLQSNEFNGNSYLKNNKGEFIFGGINGINIFNSKEISQETYYESAIFDEFEVKGKQYNNINGLEFDWYENMIKARIFIPDFRKENNVKYYYKLSSVDSDWIISNENEFVYNNLKPGRHILRVKVMNDDGNISEENQIAFTIKPPLWKSSGAIFVYLIMIVLIIYLSITKMKNLDRMVEKRTKQLRDEMEKNRKLFDKVIDLERRKNNYFVNLSHELRTPLNVISSTEQLISELNKQDDGIEKEKLSYYMKIIKRNSNRLLKLINNIIDTNKIESGRYQINLKKNDIVYLVEETSLSLKDYIENKGIHLIIDPEMEEKIIMCDSYEIERCIVNLVSNAAKFTPEGGEIKVTLKDLNNKVIITVKDTGIGIDPKYHKAVFDRFNQVIDANSESKGGSGLGLTITKHIIDLHKGKIYVNSDIGRGCEFVIILPSNIK</sequence>
<dbReference type="InterPro" id="IPR005467">
    <property type="entry name" value="His_kinase_dom"/>
</dbReference>
<dbReference type="SUPFAM" id="SSF47384">
    <property type="entry name" value="Homodimeric domain of signal transducing histidine kinase"/>
    <property type="match status" value="1"/>
</dbReference>
<dbReference type="Proteomes" id="UP000476820">
    <property type="component" value="Unassembled WGS sequence"/>
</dbReference>
<gene>
    <name evidence="14" type="ORF">FC774_10110</name>
    <name evidence="15" type="ORF">FDB51_15900</name>
</gene>
<dbReference type="Gene3D" id="3.30.565.10">
    <property type="entry name" value="Histidine kinase-like ATPase, C-terminal domain"/>
    <property type="match status" value="1"/>
</dbReference>
<dbReference type="Pfam" id="PF00512">
    <property type="entry name" value="HisKA"/>
    <property type="match status" value="1"/>
</dbReference>
<organism evidence="14 17">
    <name type="scientific">Clostridium botulinum</name>
    <dbReference type="NCBI Taxonomy" id="1491"/>
    <lineage>
        <taxon>Bacteria</taxon>
        <taxon>Bacillati</taxon>
        <taxon>Bacillota</taxon>
        <taxon>Clostridia</taxon>
        <taxon>Eubacteriales</taxon>
        <taxon>Clostridiaceae</taxon>
        <taxon>Clostridium</taxon>
    </lineage>
</organism>
<dbReference type="InterPro" id="IPR004358">
    <property type="entry name" value="Sig_transdc_His_kin-like_C"/>
</dbReference>
<dbReference type="RefSeq" id="WP_053342714.1">
    <property type="nucleotide sequence ID" value="NZ_LFPA01000005.1"/>
</dbReference>
<evidence type="ECO:0000313" key="15">
    <source>
        <dbReference type="EMBL" id="NFN36560.1"/>
    </source>
</evidence>
<keyword evidence="7" id="KW-0547">Nucleotide-binding</keyword>
<keyword evidence="11 12" id="KW-0472">Membrane</keyword>
<evidence type="ECO:0000256" key="3">
    <source>
        <dbReference type="ARBA" id="ARBA00012438"/>
    </source>
</evidence>
<evidence type="ECO:0000313" key="14">
    <source>
        <dbReference type="EMBL" id="NFF88220.1"/>
    </source>
</evidence>
<dbReference type="InterPro" id="IPR036097">
    <property type="entry name" value="HisK_dim/P_sf"/>
</dbReference>
<dbReference type="PANTHER" id="PTHR43547">
    <property type="entry name" value="TWO-COMPONENT HISTIDINE KINASE"/>
    <property type="match status" value="1"/>
</dbReference>
<dbReference type="InterPro" id="IPR011123">
    <property type="entry name" value="Y_Y_Y"/>
</dbReference>
<evidence type="ECO:0000256" key="11">
    <source>
        <dbReference type="ARBA" id="ARBA00023136"/>
    </source>
</evidence>
<dbReference type="InterPro" id="IPR003661">
    <property type="entry name" value="HisK_dim/P_dom"/>
</dbReference>
<accession>A0A0M1LSL0</accession>
<keyword evidence="10" id="KW-0902">Two-component regulatory system</keyword>
<dbReference type="SMART" id="SM00388">
    <property type="entry name" value="HisKA"/>
    <property type="match status" value="1"/>
</dbReference>
<feature type="domain" description="Histidine kinase" evidence="13">
    <location>
        <begin position="843"/>
        <end position="1065"/>
    </location>
</feature>
<dbReference type="GO" id="GO:0005886">
    <property type="term" value="C:plasma membrane"/>
    <property type="evidence" value="ECO:0007669"/>
    <property type="project" value="UniProtKB-SubCell"/>
</dbReference>
<feature type="transmembrane region" description="Helical" evidence="12">
    <location>
        <begin position="777"/>
        <end position="799"/>
    </location>
</feature>
<evidence type="ECO:0000313" key="16">
    <source>
        <dbReference type="Proteomes" id="UP000473681"/>
    </source>
</evidence>
<dbReference type="PRINTS" id="PR00344">
    <property type="entry name" value="BCTRLSENSOR"/>
</dbReference>
<dbReference type="InterPro" id="IPR013783">
    <property type="entry name" value="Ig-like_fold"/>
</dbReference>
<dbReference type="CDD" id="cd00082">
    <property type="entry name" value="HisKA"/>
    <property type="match status" value="1"/>
</dbReference>
<dbReference type="AlphaFoldDB" id="A0A0M1LSL0"/>
<dbReference type="InterPro" id="IPR015943">
    <property type="entry name" value="WD40/YVTN_repeat-like_dom_sf"/>
</dbReference>
<evidence type="ECO:0000256" key="6">
    <source>
        <dbReference type="ARBA" id="ARBA00022679"/>
    </source>
</evidence>
<dbReference type="PROSITE" id="PS50109">
    <property type="entry name" value="HIS_KIN"/>
    <property type="match status" value="1"/>
</dbReference>
<evidence type="ECO:0000256" key="12">
    <source>
        <dbReference type="SAM" id="Phobius"/>
    </source>
</evidence>